<dbReference type="Proteomes" id="UP001497623">
    <property type="component" value="Unassembled WGS sequence"/>
</dbReference>
<dbReference type="SMART" id="SM00184">
    <property type="entry name" value="RING"/>
    <property type="match status" value="1"/>
</dbReference>
<dbReference type="SUPFAM" id="SSF57845">
    <property type="entry name" value="B-box zinc-binding domain"/>
    <property type="match status" value="1"/>
</dbReference>
<dbReference type="PANTHER" id="PTHR25462:SF296">
    <property type="entry name" value="MEIOTIC P26, ISOFORM F"/>
    <property type="match status" value="1"/>
</dbReference>
<dbReference type="InterPro" id="IPR013083">
    <property type="entry name" value="Znf_RING/FYVE/PHD"/>
</dbReference>
<dbReference type="PROSITE" id="PS50089">
    <property type="entry name" value="ZF_RING_2"/>
    <property type="match status" value="1"/>
</dbReference>
<feature type="region of interest" description="Disordered" evidence="6">
    <location>
        <begin position="98"/>
        <end position="119"/>
    </location>
</feature>
<evidence type="ECO:0000256" key="2">
    <source>
        <dbReference type="ARBA" id="ARBA00022771"/>
    </source>
</evidence>
<name>A0AAV2S9V6_MEGNR</name>
<proteinExistence type="predicted"/>
<feature type="compositionally biased region" description="Acidic residues" evidence="6">
    <location>
        <begin position="105"/>
        <end position="115"/>
    </location>
</feature>
<organism evidence="9 10">
    <name type="scientific">Meganyctiphanes norvegica</name>
    <name type="common">Northern krill</name>
    <name type="synonym">Thysanopoda norvegica</name>
    <dbReference type="NCBI Taxonomy" id="48144"/>
    <lineage>
        <taxon>Eukaryota</taxon>
        <taxon>Metazoa</taxon>
        <taxon>Ecdysozoa</taxon>
        <taxon>Arthropoda</taxon>
        <taxon>Crustacea</taxon>
        <taxon>Multicrustacea</taxon>
        <taxon>Malacostraca</taxon>
        <taxon>Eumalacostraca</taxon>
        <taxon>Eucarida</taxon>
        <taxon>Euphausiacea</taxon>
        <taxon>Euphausiidae</taxon>
        <taxon>Meganyctiphanes</taxon>
    </lineage>
</organism>
<dbReference type="AlphaFoldDB" id="A0AAV2S9V6"/>
<dbReference type="Pfam" id="PF14634">
    <property type="entry name" value="zf-RING_5"/>
    <property type="match status" value="1"/>
</dbReference>
<evidence type="ECO:0000256" key="4">
    <source>
        <dbReference type="PROSITE-ProRule" id="PRU00024"/>
    </source>
</evidence>
<feature type="non-terminal residue" evidence="9">
    <location>
        <position position="1"/>
    </location>
</feature>
<dbReference type="SUPFAM" id="SSF57850">
    <property type="entry name" value="RING/U-box"/>
    <property type="match status" value="1"/>
</dbReference>
<dbReference type="PROSITE" id="PS50119">
    <property type="entry name" value="ZF_BBOX"/>
    <property type="match status" value="1"/>
</dbReference>
<dbReference type="GO" id="GO:0008270">
    <property type="term" value="F:zinc ion binding"/>
    <property type="evidence" value="ECO:0007669"/>
    <property type="project" value="UniProtKB-KW"/>
</dbReference>
<evidence type="ECO:0000256" key="5">
    <source>
        <dbReference type="SAM" id="Coils"/>
    </source>
</evidence>
<dbReference type="Gene3D" id="3.30.40.10">
    <property type="entry name" value="Zinc/RING finger domain, C3HC4 (zinc finger)"/>
    <property type="match status" value="1"/>
</dbReference>
<evidence type="ECO:0000256" key="3">
    <source>
        <dbReference type="ARBA" id="ARBA00022833"/>
    </source>
</evidence>
<feature type="domain" description="B box-type" evidence="8">
    <location>
        <begin position="114"/>
        <end position="157"/>
    </location>
</feature>
<dbReference type="EMBL" id="CAXKWB010049616">
    <property type="protein sequence ID" value="CAL4168856.1"/>
    <property type="molecule type" value="Genomic_DNA"/>
</dbReference>
<feature type="coiled-coil region" evidence="5">
    <location>
        <begin position="190"/>
        <end position="224"/>
    </location>
</feature>
<evidence type="ECO:0008006" key="11">
    <source>
        <dbReference type="Google" id="ProtNLM"/>
    </source>
</evidence>
<dbReference type="InterPro" id="IPR001841">
    <property type="entry name" value="Znf_RING"/>
</dbReference>
<comment type="caution">
    <text evidence="9">The sequence shown here is derived from an EMBL/GenBank/DDBJ whole genome shotgun (WGS) entry which is preliminary data.</text>
</comment>
<evidence type="ECO:0000313" key="10">
    <source>
        <dbReference type="Proteomes" id="UP001497623"/>
    </source>
</evidence>
<protein>
    <recommendedName>
        <fullName evidence="11">RING-type domain-containing protein</fullName>
    </recommendedName>
</protein>
<dbReference type="PANTHER" id="PTHR25462">
    <property type="entry name" value="BONUS, ISOFORM C-RELATED"/>
    <property type="match status" value="1"/>
</dbReference>
<keyword evidence="5" id="KW-0175">Coiled coil</keyword>
<dbReference type="InterPro" id="IPR017907">
    <property type="entry name" value="Znf_RING_CS"/>
</dbReference>
<evidence type="ECO:0000256" key="6">
    <source>
        <dbReference type="SAM" id="MobiDB-lite"/>
    </source>
</evidence>
<keyword evidence="3" id="KW-0862">Zinc</keyword>
<dbReference type="InterPro" id="IPR000315">
    <property type="entry name" value="Znf_B-box"/>
</dbReference>
<dbReference type="InterPro" id="IPR047153">
    <property type="entry name" value="TRIM45/56/19-like"/>
</dbReference>
<accession>A0AAV2S9V6</accession>
<dbReference type="PROSITE" id="PS00518">
    <property type="entry name" value="ZF_RING_1"/>
    <property type="match status" value="1"/>
</dbReference>
<gene>
    <name evidence="9" type="ORF">MNOR_LOCUS33750</name>
</gene>
<evidence type="ECO:0000259" key="7">
    <source>
        <dbReference type="PROSITE" id="PS50089"/>
    </source>
</evidence>
<keyword evidence="1" id="KW-0479">Metal-binding</keyword>
<feature type="domain" description="RING-type" evidence="7">
    <location>
        <begin position="25"/>
        <end position="68"/>
    </location>
</feature>
<evidence type="ECO:0000313" key="9">
    <source>
        <dbReference type="EMBL" id="CAL4168856.1"/>
    </source>
</evidence>
<reference evidence="9 10" key="1">
    <citation type="submission" date="2024-05" db="EMBL/GenBank/DDBJ databases">
        <authorList>
            <person name="Wallberg A."/>
        </authorList>
    </citation>
    <scope>NUCLEOTIDE SEQUENCE [LARGE SCALE GENOMIC DNA]</scope>
</reference>
<keyword evidence="10" id="KW-1185">Reference proteome</keyword>
<keyword evidence="2 4" id="KW-0863">Zinc-finger</keyword>
<evidence type="ECO:0000256" key="1">
    <source>
        <dbReference type="ARBA" id="ARBA00022723"/>
    </source>
</evidence>
<sequence length="514" mass="57944">VTQSPVDRITKLDSNAFTQMDDIECEICCNIYNSENRRPKNLPCGHIFCQACMAKEFAIGKSTCPTCRSPHNAQRVEDLPICILVERLIGRGKKTLNEGVKSCDSESDDEEDDYNEGPCSTHKKSVVYFYCNTHCVKICWECTVIDHQVNKCKIISFKDKLENRKDDNILKANSIVTAITETLSVFDEVVKEKDEIISNQELKIKELENSIELASKAIEDARRTITNEKIASEKVKHSISQGKIRKKDIESESHKLQNANTKKTITKYNNDIETATVNVSKWIKDVSTEFKLLNKVSEEPSNILKALKNGKVIFSETAVKGRKSFAKLTSMDEKLHLHTFNIMKPQEGATILQYEKVVSHLRTKPPTLLFLDLKYNGFNQGRIYIRIRPELHAFVKHIPDLFTAAVNGDSVLGEKGYMCRTDALVLKINKTVPDIASHKNESVIVKSGDVFCDLSGNSIQLLCTHIVKERKYKSNHAIIGGIESGMEVAKACHEKGYNNQNKILITDCGLVLDK</sequence>
<evidence type="ECO:0000259" key="8">
    <source>
        <dbReference type="PROSITE" id="PS50119"/>
    </source>
</evidence>